<name>A0AAV8VTW6_9CUCU</name>
<sequence length="99" mass="11301">MQVSKYFATGTVKDVQRGGGTHVSEETKLNVLLKVQENPHCSTRQIGLNDNIDRSTVVKLLKKEEYRPYNQLSSPTTKMVIFPTNEFDFNKMEPLPIMV</sequence>
<proteinExistence type="predicted"/>
<dbReference type="EMBL" id="JANEYG010000031">
    <property type="protein sequence ID" value="KAJ8917679.1"/>
    <property type="molecule type" value="Genomic_DNA"/>
</dbReference>
<gene>
    <name evidence="1" type="ORF">NQ315_005126</name>
</gene>
<evidence type="ECO:0008006" key="3">
    <source>
        <dbReference type="Google" id="ProtNLM"/>
    </source>
</evidence>
<keyword evidence="2" id="KW-1185">Reference proteome</keyword>
<dbReference type="Proteomes" id="UP001159042">
    <property type="component" value="Unassembled WGS sequence"/>
</dbReference>
<dbReference type="AlphaFoldDB" id="A0AAV8VTW6"/>
<comment type="caution">
    <text evidence="1">The sequence shown here is derived from an EMBL/GenBank/DDBJ whole genome shotgun (WGS) entry which is preliminary data.</text>
</comment>
<evidence type="ECO:0000313" key="2">
    <source>
        <dbReference type="Proteomes" id="UP001159042"/>
    </source>
</evidence>
<dbReference type="Gene3D" id="1.10.10.60">
    <property type="entry name" value="Homeodomain-like"/>
    <property type="match status" value="1"/>
</dbReference>
<protein>
    <recommendedName>
        <fullName evidence="3">HTH psq-type domain-containing protein</fullName>
    </recommendedName>
</protein>
<evidence type="ECO:0000313" key="1">
    <source>
        <dbReference type="EMBL" id="KAJ8917679.1"/>
    </source>
</evidence>
<organism evidence="1 2">
    <name type="scientific">Exocentrus adspersus</name>
    <dbReference type="NCBI Taxonomy" id="1586481"/>
    <lineage>
        <taxon>Eukaryota</taxon>
        <taxon>Metazoa</taxon>
        <taxon>Ecdysozoa</taxon>
        <taxon>Arthropoda</taxon>
        <taxon>Hexapoda</taxon>
        <taxon>Insecta</taxon>
        <taxon>Pterygota</taxon>
        <taxon>Neoptera</taxon>
        <taxon>Endopterygota</taxon>
        <taxon>Coleoptera</taxon>
        <taxon>Polyphaga</taxon>
        <taxon>Cucujiformia</taxon>
        <taxon>Chrysomeloidea</taxon>
        <taxon>Cerambycidae</taxon>
        <taxon>Lamiinae</taxon>
        <taxon>Acanthocinini</taxon>
        <taxon>Exocentrus</taxon>
    </lineage>
</organism>
<reference evidence="1 2" key="1">
    <citation type="journal article" date="2023" name="Insect Mol. Biol.">
        <title>Genome sequencing provides insights into the evolution of gene families encoding plant cell wall-degrading enzymes in longhorned beetles.</title>
        <authorList>
            <person name="Shin N.R."/>
            <person name="Okamura Y."/>
            <person name="Kirsch R."/>
            <person name="Pauchet Y."/>
        </authorList>
    </citation>
    <scope>NUCLEOTIDE SEQUENCE [LARGE SCALE GENOMIC DNA]</scope>
    <source>
        <strain evidence="1">EAD_L_NR</strain>
    </source>
</reference>
<accession>A0AAV8VTW6</accession>